<evidence type="ECO:0000313" key="1">
    <source>
        <dbReference type="EMBL" id="EFQ04090.1"/>
    </source>
</evidence>
<dbReference type="STRING" id="706434.HMPREF9429_01275"/>
<dbReference type="EMBL" id="AECS01000037">
    <property type="protein sequence ID" value="EFQ04090.1"/>
    <property type="molecule type" value="Genomic_DNA"/>
</dbReference>
<dbReference type="Proteomes" id="UP000003195">
    <property type="component" value="Unassembled WGS sequence"/>
</dbReference>
<dbReference type="GO" id="GO:0005829">
    <property type="term" value="C:cytosol"/>
    <property type="evidence" value="ECO:0007669"/>
    <property type="project" value="TreeGrafter"/>
</dbReference>
<gene>
    <name evidence="1" type="ORF">HMPREF9429_01275</name>
</gene>
<name>E2ZCA3_9FIRM</name>
<dbReference type="RefSeq" id="WP_006942417.1">
    <property type="nucleotide sequence ID" value="NZ_GL538208.1"/>
</dbReference>
<dbReference type="eggNOG" id="COG2731">
    <property type="taxonomic scope" value="Bacteria"/>
</dbReference>
<accession>E2ZCA3</accession>
<keyword evidence="2" id="KW-1185">Reference proteome</keyword>
<dbReference type="OrthoDB" id="9792756at2"/>
<dbReference type="Pfam" id="PF04074">
    <property type="entry name" value="DUF386"/>
    <property type="match status" value="1"/>
</dbReference>
<dbReference type="SUPFAM" id="SSF51197">
    <property type="entry name" value="Clavaminate synthase-like"/>
    <property type="match status" value="1"/>
</dbReference>
<evidence type="ECO:0000313" key="2">
    <source>
        <dbReference type="Proteomes" id="UP000003195"/>
    </source>
</evidence>
<dbReference type="NCBIfam" id="TIGR00022">
    <property type="entry name" value="YhcH/YjgK/YiaL family protein"/>
    <property type="match status" value="1"/>
</dbReference>
<dbReference type="Gene3D" id="2.60.120.370">
    <property type="entry name" value="YhcH/YjgK/YiaL"/>
    <property type="match status" value="1"/>
</dbReference>
<proteinExistence type="predicted"/>
<dbReference type="InterPro" id="IPR004375">
    <property type="entry name" value="NanQ/TabA/YiaL"/>
</dbReference>
<dbReference type="PANTHER" id="PTHR34986">
    <property type="entry name" value="EVOLVED BETA-GALACTOSIDASE SUBUNIT BETA"/>
    <property type="match status" value="1"/>
</dbReference>
<organism evidence="1 2">
    <name type="scientific">Megasphaera micronuciformis F0359</name>
    <dbReference type="NCBI Taxonomy" id="706434"/>
    <lineage>
        <taxon>Bacteria</taxon>
        <taxon>Bacillati</taxon>
        <taxon>Bacillota</taxon>
        <taxon>Negativicutes</taxon>
        <taxon>Veillonellales</taxon>
        <taxon>Veillonellaceae</taxon>
        <taxon>Megasphaera</taxon>
    </lineage>
</organism>
<dbReference type="HOGENOM" id="CLU_107139_3_0_9"/>
<sequence>MFLGNLDQWEKDAQYVPAHIRPFIEMLAHVDFDTIETGRHDLGNGNYMNVDESMTAPADKCKTECHSRYIDIQVLVDGSECIGWQPLCRLGEVTEDRSAQDARFFSPSLENDLSVVMERRKTFAVFYPTDGHRCLCAPDGRGAAVRKIIVKVKVQEEA</sequence>
<dbReference type="AlphaFoldDB" id="E2ZCA3"/>
<dbReference type="PANTHER" id="PTHR34986:SF4">
    <property type="entry name" value="EVOLVED BETA-GALACTOSIDASE SUBUNIT BETA-RELATED"/>
    <property type="match status" value="1"/>
</dbReference>
<dbReference type="GO" id="GO:0044010">
    <property type="term" value="P:single-species biofilm formation"/>
    <property type="evidence" value="ECO:0007669"/>
    <property type="project" value="TreeGrafter"/>
</dbReference>
<reference evidence="1 2" key="1">
    <citation type="submission" date="2010-08" db="EMBL/GenBank/DDBJ databases">
        <authorList>
            <person name="Weinstock G."/>
            <person name="Sodergren E."/>
            <person name="Clifton S."/>
            <person name="Fulton L."/>
            <person name="Fulton B."/>
            <person name="Courtney L."/>
            <person name="Fronick C."/>
            <person name="Harrison M."/>
            <person name="Strong C."/>
            <person name="Farmer C."/>
            <person name="Delahaunty K."/>
            <person name="Markovic C."/>
            <person name="Hall O."/>
            <person name="Minx P."/>
            <person name="Tomlinson C."/>
            <person name="Mitreva M."/>
            <person name="Hou S."/>
            <person name="Chen J."/>
            <person name="Wollam A."/>
            <person name="Pepin K.H."/>
            <person name="Johnson M."/>
            <person name="Bhonagiri V."/>
            <person name="Zhang X."/>
            <person name="Suruliraj S."/>
            <person name="Warren W."/>
            <person name="Chinwalla A."/>
            <person name="Mardis E.R."/>
            <person name="Wilson R.K."/>
        </authorList>
    </citation>
    <scope>NUCLEOTIDE SEQUENCE [LARGE SCALE GENOMIC DNA]</scope>
    <source>
        <strain evidence="1 2">F0359</strain>
    </source>
</reference>
<comment type="caution">
    <text evidence="1">The sequence shown here is derived from an EMBL/GenBank/DDBJ whole genome shotgun (WGS) entry which is preliminary data.</text>
</comment>
<dbReference type="InterPro" id="IPR037012">
    <property type="entry name" value="NanQ/TabA/YiaL_sf"/>
</dbReference>
<protein>
    <submittedName>
        <fullName evidence="1">YhcH/YjgK/YiaL family protein</fullName>
    </submittedName>
</protein>